<protein>
    <submittedName>
        <fullName evidence="1">Uncharacterized protein</fullName>
    </submittedName>
</protein>
<name>A0A919L863_9ACTN</name>
<gene>
    <name evidence="1" type="ORF">GCM10018793_68140</name>
</gene>
<sequence length="73" mass="7284">MPSLPPSCSPPLPMGLPVPTLAVPPAPAPGPALSPDGGRRLVEQAVVADVLSGMEPEALVRVDVPLSGGGLRQ</sequence>
<keyword evidence="2" id="KW-1185">Reference proteome</keyword>
<accession>A0A919L863</accession>
<dbReference type="Proteomes" id="UP000603708">
    <property type="component" value="Unassembled WGS sequence"/>
</dbReference>
<reference evidence="1" key="2">
    <citation type="submission" date="2020-09" db="EMBL/GenBank/DDBJ databases">
        <authorList>
            <person name="Sun Q."/>
            <person name="Ohkuma M."/>
        </authorList>
    </citation>
    <scope>NUCLEOTIDE SEQUENCE</scope>
    <source>
        <strain evidence="1">JCM 5069</strain>
    </source>
</reference>
<evidence type="ECO:0000313" key="1">
    <source>
        <dbReference type="EMBL" id="GHH88450.1"/>
    </source>
</evidence>
<dbReference type="RefSeq" id="WP_229925158.1">
    <property type="nucleotide sequence ID" value="NZ_BNCD01000037.1"/>
</dbReference>
<dbReference type="EMBL" id="BNCD01000037">
    <property type="protein sequence ID" value="GHH88450.1"/>
    <property type="molecule type" value="Genomic_DNA"/>
</dbReference>
<evidence type="ECO:0000313" key="2">
    <source>
        <dbReference type="Proteomes" id="UP000603708"/>
    </source>
</evidence>
<organism evidence="1 2">
    <name type="scientific">Streptomyces sulfonofaciens</name>
    <dbReference type="NCBI Taxonomy" id="68272"/>
    <lineage>
        <taxon>Bacteria</taxon>
        <taxon>Bacillati</taxon>
        <taxon>Actinomycetota</taxon>
        <taxon>Actinomycetes</taxon>
        <taxon>Kitasatosporales</taxon>
        <taxon>Streptomycetaceae</taxon>
        <taxon>Streptomyces</taxon>
    </lineage>
</organism>
<reference evidence="1" key="1">
    <citation type="journal article" date="2014" name="Int. J. Syst. Evol. Microbiol.">
        <title>Complete genome sequence of Corynebacterium casei LMG S-19264T (=DSM 44701T), isolated from a smear-ripened cheese.</title>
        <authorList>
            <consortium name="US DOE Joint Genome Institute (JGI-PGF)"/>
            <person name="Walter F."/>
            <person name="Albersmeier A."/>
            <person name="Kalinowski J."/>
            <person name="Ruckert C."/>
        </authorList>
    </citation>
    <scope>NUCLEOTIDE SEQUENCE</scope>
    <source>
        <strain evidence="1">JCM 5069</strain>
    </source>
</reference>
<dbReference type="AlphaFoldDB" id="A0A919L863"/>
<comment type="caution">
    <text evidence="1">The sequence shown here is derived from an EMBL/GenBank/DDBJ whole genome shotgun (WGS) entry which is preliminary data.</text>
</comment>
<proteinExistence type="predicted"/>